<evidence type="ECO:0008006" key="3">
    <source>
        <dbReference type="Google" id="ProtNLM"/>
    </source>
</evidence>
<gene>
    <name evidence="1" type="ORF">OM944_09240</name>
</gene>
<accession>A0ABY6MQ55</accession>
<protein>
    <recommendedName>
        <fullName evidence="3">GyrI-like small molecule binding domain-containing protein</fullName>
    </recommendedName>
</protein>
<name>A0ABY6MQ55_9BACT</name>
<organism evidence="1 2">
    <name type="scientific">Algoriphagus halophytocola</name>
    <dbReference type="NCBI Taxonomy" id="2991499"/>
    <lineage>
        <taxon>Bacteria</taxon>
        <taxon>Pseudomonadati</taxon>
        <taxon>Bacteroidota</taxon>
        <taxon>Cytophagia</taxon>
        <taxon>Cytophagales</taxon>
        <taxon>Cyclobacteriaceae</taxon>
        <taxon>Algoriphagus</taxon>
    </lineage>
</organism>
<proteinExistence type="predicted"/>
<dbReference type="RefSeq" id="WP_264811378.1">
    <property type="nucleotide sequence ID" value="NZ_CP110226.1"/>
</dbReference>
<sequence>MKKRVLIASGILAGLVVVGYLIFDFLGGNNPIKIELIERQPETLIGRTFRGIPRDEQLAANFQELEVQKSLNPGSYLHTIYEIEPAGKHDTMVVFVGINKQLPLEDMETRKFTQSKYLLATIQSNRWVMPSPESIKEKLQSFAAENELKLSGIFIDRIISASEVQVIAPIE</sequence>
<dbReference type="Proteomes" id="UP001163156">
    <property type="component" value="Chromosome"/>
</dbReference>
<evidence type="ECO:0000313" key="2">
    <source>
        <dbReference type="Proteomes" id="UP001163156"/>
    </source>
</evidence>
<evidence type="ECO:0000313" key="1">
    <source>
        <dbReference type="EMBL" id="UZD24669.1"/>
    </source>
</evidence>
<keyword evidence="2" id="KW-1185">Reference proteome</keyword>
<dbReference type="EMBL" id="CP110226">
    <property type="protein sequence ID" value="UZD24669.1"/>
    <property type="molecule type" value="Genomic_DNA"/>
</dbReference>
<reference evidence="1" key="1">
    <citation type="submission" date="2022-10" db="EMBL/GenBank/DDBJ databases">
        <title>Algoriphagus sp. a novel bacteria isolate from halophytes salicornia europaea.</title>
        <authorList>
            <person name="Peng Y."/>
            <person name="Jiang L."/>
            <person name="Lee J."/>
        </authorList>
    </citation>
    <scope>NUCLEOTIDE SEQUENCE</scope>
    <source>
        <strain evidence="1">TR-M5</strain>
    </source>
</reference>